<reference evidence="1 2" key="1">
    <citation type="journal article" date="2015" name="Genome Biol. Evol.">
        <title>Phylogenomic analyses indicate that early fungi evolved digesting cell walls of algal ancestors of land plants.</title>
        <authorList>
            <person name="Chang Y."/>
            <person name="Wang S."/>
            <person name="Sekimoto S."/>
            <person name="Aerts A.L."/>
            <person name="Choi C."/>
            <person name="Clum A."/>
            <person name="LaButti K.M."/>
            <person name="Lindquist E.A."/>
            <person name="Yee Ngan C."/>
            <person name="Ohm R.A."/>
            <person name="Salamov A.A."/>
            <person name="Grigoriev I.V."/>
            <person name="Spatafora J.W."/>
            <person name="Berbee M.L."/>
        </authorList>
    </citation>
    <scope>NUCLEOTIDE SEQUENCE [LARGE SCALE GENOMIC DNA]</scope>
    <source>
        <strain evidence="1 2">NRRL 28638</strain>
    </source>
</reference>
<sequence>MKDIDNIEALSELSENELLQELDRLNVSIPRLEASNKEIKLFIEQSKDEDEIKEFSSFIEENESVIHKQNERRRVIISLLNKP</sequence>
<organism evidence="1 2">
    <name type="scientific">Conidiobolus coronatus (strain ATCC 28846 / CBS 209.66 / NRRL 28638)</name>
    <name type="common">Delacroixia coronata</name>
    <dbReference type="NCBI Taxonomy" id="796925"/>
    <lineage>
        <taxon>Eukaryota</taxon>
        <taxon>Fungi</taxon>
        <taxon>Fungi incertae sedis</taxon>
        <taxon>Zoopagomycota</taxon>
        <taxon>Entomophthoromycotina</taxon>
        <taxon>Entomophthoromycetes</taxon>
        <taxon>Entomophthorales</taxon>
        <taxon>Ancylistaceae</taxon>
        <taxon>Conidiobolus</taxon>
    </lineage>
</organism>
<keyword evidence="2" id="KW-1185">Reference proteome</keyword>
<dbReference type="Proteomes" id="UP000070444">
    <property type="component" value="Unassembled WGS sequence"/>
</dbReference>
<gene>
    <name evidence="1" type="ORF">CONCODRAFT_12967</name>
</gene>
<evidence type="ECO:0000313" key="2">
    <source>
        <dbReference type="Proteomes" id="UP000070444"/>
    </source>
</evidence>
<evidence type="ECO:0000313" key="1">
    <source>
        <dbReference type="EMBL" id="KXN65429.1"/>
    </source>
</evidence>
<name>A0A137NRP6_CONC2</name>
<protein>
    <submittedName>
        <fullName evidence="1">Uncharacterized protein</fullName>
    </submittedName>
</protein>
<dbReference type="AlphaFoldDB" id="A0A137NRP6"/>
<accession>A0A137NRP6</accession>
<dbReference type="EMBL" id="KQ964881">
    <property type="protein sequence ID" value="KXN65429.1"/>
    <property type="molecule type" value="Genomic_DNA"/>
</dbReference>
<proteinExistence type="predicted"/>